<name>A0AA40A6M2_9PEZI</name>
<dbReference type="GO" id="GO:0050660">
    <property type="term" value="F:flavin adenine dinucleotide binding"/>
    <property type="evidence" value="ECO:0007669"/>
    <property type="project" value="InterPro"/>
</dbReference>
<dbReference type="InterPro" id="IPR036188">
    <property type="entry name" value="FAD/NAD-bd_sf"/>
</dbReference>
<keyword evidence="3" id="KW-0732">Signal</keyword>
<dbReference type="AlphaFoldDB" id="A0AA40A6M2"/>
<evidence type="ECO:0000259" key="5">
    <source>
        <dbReference type="Pfam" id="PF05199"/>
    </source>
</evidence>
<evidence type="ECO:0000256" key="2">
    <source>
        <dbReference type="PIRSR" id="PIRSR000137-2"/>
    </source>
</evidence>
<comment type="similarity">
    <text evidence="1">Belongs to the GMC oxidoreductase family.</text>
</comment>
<dbReference type="SUPFAM" id="SSF54373">
    <property type="entry name" value="FAD-linked reductases, C-terminal domain"/>
    <property type="match status" value="1"/>
</dbReference>
<dbReference type="PIRSF" id="PIRSF000137">
    <property type="entry name" value="Alcohol_oxidase"/>
    <property type="match status" value="1"/>
</dbReference>
<dbReference type="PANTHER" id="PTHR11552">
    <property type="entry name" value="GLUCOSE-METHANOL-CHOLINE GMC OXIDOREDUCTASE"/>
    <property type="match status" value="1"/>
</dbReference>
<dbReference type="Pfam" id="PF00732">
    <property type="entry name" value="GMC_oxred_N"/>
    <property type="match status" value="1"/>
</dbReference>
<dbReference type="InterPro" id="IPR007867">
    <property type="entry name" value="GMC_OxRtase_C"/>
</dbReference>
<reference evidence="6" key="1">
    <citation type="submission" date="2023-06" db="EMBL/GenBank/DDBJ databases">
        <title>Genome-scale phylogeny and comparative genomics of the fungal order Sordariales.</title>
        <authorList>
            <consortium name="Lawrence Berkeley National Laboratory"/>
            <person name="Hensen N."/>
            <person name="Bonometti L."/>
            <person name="Westerberg I."/>
            <person name="Brannstrom I.O."/>
            <person name="Guillou S."/>
            <person name="Cros-Aarteil S."/>
            <person name="Calhoun S."/>
            <person name="Haridas S."/>
            <person name="Kuo A."/>
            <person name="Mondo S."/>
            <person name="Pangilinan J."/>
            <person name="Riley R."/>
            <person name="LaButti K."/>
            <person name="Andreopoulos B."/>
            <person name="Lipzen A."/>
            <person name="Chen C."/>
            <person name="Yanf M."/>
            <person name="Daum C."/>
            <person name="Ng V."/>
            <person name="Clum A."/>
            <person name="Steindorff A."/>
            <person name="Ohm R."/>
            <person name="Martin F."/>
            <person name="Silar P."/>
            <person name="Natvig D."/>
            <person name="Lalanne C."/>
            <person name="Gautier V."/>
            <person name="Ament-velasquez S.L."/>
            <person name="Kruys A."/>
            <person name="Hutchinson M.I."/>
            <person name="Powell A.J."/>
            <person name="Barry K."/>
            <person name="Miller A.N."/>
            <person name="Grigoriev I.V."/>
            <person name="Debuchy R."/>
            <person name="Gladieux P."/>
            <person name="Thoren M.H."/>
            <person name="Johannesson H."/>
        </authorList>
    </citation>
    <scope>NUCLEOTIDE SEQUENCE</scope>
    <source>
        <strain evidence="6">SMH2392-1A</strain>
    </source>
</reference>
<feature type="binding site" evidence="2">
    <location>
        <position position="121"/>
    </location>
    <ligand>
        <name>FAD</name>
        <dbReference type="ChEBI" id="CHEBI:57692"/>
    </ligand>
</feature>
<feature type="domain" description="Glucose-methanol-choline oxidoreductase N-terminal" evidence="4">
    <location>
        <begin position="42"/>
        <end position="360"/>
    </location>
</feature>
<dbReference type="InterPro" id="IPR000172">
    <property type="entry name" value="GMC_OxRdtase_N"/>
</dbReference>
<gene>
    <name evidence="6" type="ORF">B0T26DRAFT_814533</name>
</gene>
<feature type="domain" description="Glucose-methanol-choline oxidoreductase C-terminal" evidence="5">
    <location>
        <begin position="488"/>
        <end position="625"/>
    </location>
</feature>
<organism evidence="6 7">
    <name type="scientific">Lasiosphaeria miniovina</name>
    <dbReference type="NCBI Taxonomy" id="1954250"/>
    <lineage>
        <taxon>Eukaryota</taxon>
        <taxon>Fungi</taxon>
        <taxon>Dikarya</taxon>
        <taxon>Ascomycota</taxon>
        <taxon>Pezizomycotina</taxon>
        <taxon>Sordariomycetes</taxon>
        <taxon>Sordariomycetidae</taxon>
        <taxon>Sordariales</taxon>
        <taxon>Lasiosphaeriaceae</taxon>
        <taxon>Lasiosphaeria</taxon>
    </lineage>
</organism>
<accession>A0AA40A6M2</accession>
<comment type="caution">
    <text evidence="6">The sequence shown here is derived from an EMBL/GenBank/DDBJ whole genome shotgun (WGS) entry which is preliminary data.</text>
</comment>
<proteinExistence type="inferred from homology"/>
<dbReference type="GO" id="GO:0016614">
    <property type="term" value="F:oxidoreductase activity, acting on CH-OH group of donors"/>
    <property type="evidence" value="ECO:0007669"/>
    <property type="project" value="InterPro"/>
</dbReference>
<protein>
    <submittedName>
        <fullName evidence="6">Uncharacterized protein</fullName>
    </submittedName>
</protein>
<dbReference type="Gene3D" id="3.30.560.10">
    <property type="entry name" value="Glucose Oxidase, domain 3"/>
    <property type="match status" value="1"/>
</dbReference>
<keyword evidence="2" id="KW-0285">Flavoprotein</keyword>
<dbReference type="RefSeq" id="XP_060293494.1">
    <property type="nucleotide sequence ID" value="XM_060447352.1"/>
</dbReference>
<evidence type="ECO:0000256" key="1">
    <source>
        <dbReference type="ARBA" id="ARBA00010790"/>
    </source>
</evidence>
<dbReference type="SUPFAM" id="SSF51905">
    <property type="entry name" value="FAD/NAD(P)-binding domain"/>
    <property type="match status" value="1"/>
</dbReference>
<dbReference type="Gene3D" id="3.50.50.60">
    <property type="entry name" value="FAD/NAD(P)-binding domain"/>
    <property type="match status" value="1"/>
</dbReference>
<dbReference type="GO" id="GO:0044550">
    <property type="term" value="P:secondary metabolite biosynthetic process"/>
    <property type="evidence" value="ECO:0007669"/>
    <property type="project" value="TreeGrafter"/>
</dbReference>
<evidence type="ECO:0000256" key="3">
    <source>
        <dbReference type="SAM" id="SignalP"/>
    </source>
</evidence>
<dbReference type="EMBL" id="JAUIRO010000006">
    <property type="protein sequence ID" value="KAK0710190.1"/>
    <property type="molecule type" value="Genomic_DNA"/>
</dbReference>
<feature type="chain" id="PRO_5041271033" evidence="3">
    <location>
        <begin position="22"/>
        <end position="640"/>
    </location>
</feature>
<dbReference type="InterPro" id="IPR012132">
    <property type="entry name" value="GMC_OxRdtase"/>
</dbReference>
<keyword evidence="2" id="KW-0274">FAD</keyword>
<sequence>MNRCLAVTVAALALTSQVCYAYPRGLSTARVLARAQDAEDTYDYVIVGGGTAGLTIADRLTEDGKTTVLVVEYGELSSSPLIQTVQGGFMGMSSPQFMYDITSVPQANLRNRTTPVLAGKVVGGGSAVNAMMTVRGTAEDYDRWGRFFSNHSEWSWDGLLPYFKRALHFAPPDAAVARAANITYDAAFWGNTSGVYAGWPSFQFPTTALHVAAFRGVPGVEFPPDSGAGEPGVYWFPTFMDPHTVARSYARTGHYDPAANRSNYHLLTGAKATRILLEGTTATGVAFVQTPANATSSNFTSTALPTVVRARKEVVLSAGGIHSPQILQLSGIGPRKLLAAANITAIVDLPGVGMNFQDHPMLTAAFMYQNFSVHPSSDDMFFNATFQTWAADVWAVNRTGPFSIATGNAAAWLPFPVVSPQRHASVAAALAAQDHAAQLPAGTDATVAAGYRAQMLAYATALRNNGTAFYNSVLSGGAASGVLVDLHPLSRGTVHIDTADPLGAEPVVDYRALSNPLDVAVITELLRFARSSVMDNPLTAGFAPVELVPGANVTSDADWAEYIADTVSPTEFHPAGTCAMMPRELGGVVDEQLRVYGVSNLRVVDASIIPTLPGANTCQTVYAIAEKAADLIRYGPKNGV</sequence>
<feature type="signal peptide" evidence="3">
    <location>
        <begin position="1"/>
        <end position="21"/>
    </location>
</feature>
<dbReference type="Pfam" id="PF05199">
    <property type="entry name" value="GMC_oxred_C"/>
    <property type="match status" value="1"/>
</dbReference>
<dbReference type="GeneID" id="85330622"/>
<evidence type="ECO:0000313" key="7">
    <source>
        <dbReference type="Proteomes" id="UP001172101"/>
    </source>
</evidence>
<dbReference type="PANTHER" id="PTHR11552:SF115">
    <property type="entry name" value="DEHYDROGENASE XPTC-RELATED"/>
    <property type="match status" value="1"/>
</dbReference>
<evidence type="ECO:0000259" key="4">
    <source>
        <dbReference type="Pfam" id="PF00732"/>
    </source>
</evidence>
<evidence type="ECO:0000313" key="6">
    <source>
        <dbReference type="EMBL" id="KAK0710190.1"/>
    </source>
</evidence>
<comment type="cofactor">
    <cofactor evidence="2">
        <name>FAD</name>
        <dbReference type="ChEBI" id="CHEBI:57692"/>
    </cofactor>
</comment>
<dbReference type="Proteomes" id="UP001172101">
    <property type="component" value="Unassembled WGS sequence"/>
</dbReference>
<keyword evidence="7" id="KW-1185">Reference proteome</keyword>